<organism evidence="1 2">
    <name type="scientific">Yokenella regensburgei</name>
    <dbReference type="NCBI Taxonomy" id="158877"/>
    <lineage>
        <taxon>Bacteria</taxon>
        <taxon>Pseudomonadati</taxon>
        <taxon>Pseudomonadota</taxon>
        <taxon>Gammaproteobacteria</taxon>
        <taxon>Enterobacterales</taxon>
        <taxon>Enterobacteriaceae</taxon>
        <taxon>Yokenella</taxon>
    </lineage>
</organism>
<dbReference type="Proteomes" id="UP000267341">
    <property type="component" value="Unassembled WGS sequence"/>
</dbReference>
<comment type="caution">
    <text evidence="1">The sequence shown here is derived from an EMBL/GenBank/DDBJ whole genome shotgun (WGS) entry which is preliminary data.</text>
</comment>
<name>A0ABX9RUZ0_9ENTR</name>
<protein>
    <submittedName>
        <fullName evidence="1">Uncharacterized protein</fullName>
    </submittedName>
</protein>
<evidence type="ECO:0000313" key="2">
    <source>
        <dbReference type="Proteomes" id="UP000267341"/>
    </source>
</evidence>
<dbReference type="EMBL" id="RBIZ01000007">
    <property type="protein sequence ID" value="RKR53015.1"/>
    <property type="molecule type" value="Genomic_DNA"/>
</dbReference>
<sequence length="58" mass="6797">MRRNLNAYNVLKQGGIVKPDDYANTNFRNGIIYQFYKKHVANHANKKQSDVHKYSAKK</sequence>
<keyword evidence="2" id="KW-1185">Reference proteome</keyword>
<reference evidence="1 2" key="1">
    <citation type="submission" date="2018-10" db="EMBL/GenBank/DDBJ databases">
        <title>Genomic Encyclopedia of Type Strains, Phase IV (KMG-IV): sequencing the most valuable type-strain genomes for metagenomic binning, comparative biology and taxonomic classification.</title>
        <authorList>
            <person name="Goeker M."/>
        </authorList>
    </citation>
    <scope>NUCLEOTIDE SEQUENCE [LARGE SCALE GENOMIC DNA]</scope>
    <source>
        <strain evidence="1 2">DSM 5079</strain>
    </source>
</reference>
<gene>
    <name evidence="1" type="ORF">C7387_4150</name>
</gene>
<evidence type="ECO:0000313" key="1">
    <source>
        <dbReference type="EMBL" id="RKR53015.1"/>
    </source>
</evidence>
<accession>A0ABX9RUZ0</accession>
<proteinExistence type="predicted"/>